<dbReference type="InterPro" id="IPR000551">
    <property type="entry name" value="MerR-type_HTH_dom"/>
</dbReference>
<dbReference type="Pfam" id="PF13411">
    <property type="entry name" value="MerR_1"/>
    <property type="match status" value="1"/>
</dbReference>
<proteinExistence type="predicted"/>
<dbReference type="SMART" id="SM00422">
    <property type="entry name" value="HTH_MERR"/>
    <property type="match status" value="1"/>
</dbReference>
<dbReference type="InterPro" id="IPR003759">
    <property type="entry name" value="Cbl-bd_cap"/>
</dbReference>
<evidence type="ECO:0000313" key="3">
    <source>
        <dbReference type="EMBL" id="GAA5177281.1"/>
    </source>
</evidence>
<dbReference type="Gene3D" id="3.40.50.280">
    <property type="entry name" value="Cobalamin-binding domain"/>
    <property type="match status" value="1"/>
</dbReference>
<evidence type="ECO:0000313" key="4">
    <source>
        <dbReference type="Proteomes" id="UP001501570"/>
    </source>
</evidence>
<sequence length="295" mass="30639">MAVDGLTAGEVARRLGVAVTTLRTWHQRYGLGPTGHAPGHHRRYTADDLSLLERMRQLITRGVPPAQAARQALGAGDSAAPVRDGGGRAISVGRYGASARGLARAALRLDACAIAELLDEAITAAGVISTWEEMIAPVLRGIGTRHASTGTMIEVEHLLSGCVSAALAVVPRPRAGDPPRVLLGCADEEQHTLPVEALAAGLAQSGLAVRQLGARMPARALREAVRRTGPAAVGLWAHADRYAVPAQLLDLTELPAPPSLLIAAGPGWDGAELPVAVARPQTLREAVAILTTGSY</sequence>
<dbReference type="EMBL" id="BAABJQ010000001">
    <property type="protein sequence ID" value="GAA5177281.1"/>
    <property type="molecule type" value="Genomic_DNA"/>
</dbReference>
<reference evidence="4" key="1">
    <citation type="journal article" date="2019" name="Int. J. Syst. Evol. Microbiol.">
        <title>The Global Catalogue of Microorganisms (GCM) 10K type strain sequencing project: providing services to taxonomists for standard genome sequencing and annotation.</title>
        <authorList>
            <consortium name="The Broad Institute Genomics Platform"/>
            <consortium name="The Broad Institute Genome Sequencing Center for Infectious Disease"/>
            <person name="Wu L."/>
            <person name="Ma J."/>
        </authorList>
    </citation>
    <scope>NUCLEOTIDE SEQUENCE [LARGE SCALE GENOMIC DNA]</scope>
    <source>
        <strain evidence="4">JCM 18304</strain>
    </source>
</reference>
<name>A0ABP9RHM4_9ACTN</name>
<dbReference type="InterPro" id="IPR047057">
    <property type="entry name" value="MerR_fam"/>
</dbReference>
<dbReference type="RefSeq" id="WP_345625088.1">
    <property type="nucleotide sequence ID" value="NZ_BAABJQ010000001.1"/>
</dbReference>
<accession>A0ABP9RHM4</accession>
<evidence type="ECO:0000256" key="1">
    <source>
        <dbReference type="ARBA" id="ARBA00023125"/>
    </source>
</evidence>
<dbReference type="PANTHER" id="PTHR30204:SF97">
    <property type="entry name" value="MERR FAMILY REGULATORY PROTEIN"/>
    <property type="match status" value="1"/>
</dbReference>
<comment type="caution">
    <text evidence="3">The sequence shown here is derived from an EMBL/GenBank/DDBJ whole genome shotgun (WGS) entry which is preliminary data.</text>
</comment>
<dbReference type="SUPFAM" id="SSF46955">
    <property type="entry name" value="Putative DNA-binding domain"/>
    <property type="match status" value="1"/>
</dbReference>
<dbReference type="PANTHER" id="PTHR30204">
    <property type="entry name" value="REDOX-CYCLING DRUG-SENSING TRANSCRIPTIONAL ACTIVATOR SOXR"/>
    <property type="match status" value="1"/>
</dbReference>
<dbReference type="Gene3D" id="1.10.1240.10">
    <property type="entry name" value="Methionine synthase domain"/>
    <property type="match status" value="1"/>
</dbReference>
<dbReference type="InterPro" id="IPR009061">
    <property type="entry name" value="DNA-bd_dom_put_sf"/>
</dbReference>
<dbReference type="Pfam" id="PF02607">
    <property type="entry name" value="B12-binding_2"/>
    <property type="match status" value="1"/>
</dbReference>
<dbReference type="Gene3D" id="1.10.1660.10">
    <property type="match status" value="1"/>
</dbReference>
<gene>
    <name evidence="3" type="ORF">GCM10023322_01640</name>
</gene>
<keyword evidence="1" id="KW-0238">DNA-binding</keyword>
<feature type="domain" description="HTH merR-type" evidence="2">
    <location>
        <begin position="5"/>
        <end position="74"/>
    </location>
</feature>
<evidence type="ECO:0000259" key="2">
    <source>
        <dbReference type="PROSITE" id="PS50937"/>
    </source>
</evidence>
<dbReference type="InterPro" id="IPR036594">
    <property type="entry name" value="Meth_synthase_dom"/>
</dbReference>
<dbReference type="PROSITE" id="PS50937">
    <property type="entry name" value="HTH_MERR_2"/>
    <property type="match status" value="1"/>
</dbReference>
<dbReference type="InterPro" id="IPR036724">
    <property type="entry name" value="Cobalamin-bd_sf"/>
</dbReference>
<dbReference type="SUPFAM" id="SSF52242">
    <property type="entry name" value="Cobalamin (vitamin B12)-binding domain"/>
    <property type="match status" value="1"/>
</dbReference>
<organism evidence="3 4">
    <name type="scientific">Rugosimonospora acidiphila</name>
    <dbReference type="NCBI Taxonomy" id="556531"/>
    <lineage>
        <taxon>Bacteria</taxon>
        <taxon>Bacillati</taxon>
        <taxon>Actinomycetota</taxon>
        <taxon>Actinomycetes</taxon>
        <taxon>Micromonosporales</taxon>
        <taxon>Micromonosporaceae</taxon>
        <taxon>Rugosimonospora</taxon>
    </lineage>
</organism>
<keyword evidence="4" id="KW-1185">Reference proteome</keyword>
<protein>
    <submittedName>
        <fullName evidence="3">MerR family transcriptional regulator</fullName>
    </submittedName>
</protein>
<dbReference type="Proteomes" id="UP001501570">
    <property type="component" value="Unassembled WGS sequence"/>
</dbReference>